<dbReference type="EMBL" id="CP000625">
    <property type="protein sequence ID" value="ABO60854.1"/>
    <property type="molecule type" value="Genomic_DNA"/>
</dbReference>
<dbReference type="Proteomes" id="UP000002289">
    <property type="component" value="Segment"/>
</dbReference>
<sequence>MFRRCLEIALKKFSPDIEAWKLEKRIDRLADAGKITQDLKIWAHRVRLDGNDALHEEEEFTRESATELMEFTRLLLTYLYTLPEKIRLRLGQADANSADTPSST</sequence>
<feature type="domain" description="DUF4145" evidence="1">
    <location>
        <begin position="1"/>
        <end position="72"/>
    </location>
</feature>
<dbReference type="InterPro" id="IPR025285">
    <property type="entry name" value="DUF4145"/>
</dbReference>
<reference evidence="2" key="1">
    <citation type="submission" date="2007-06" db="EMBL/GenBank/DDBJ databases">
        <authorList>
            <person name="DeShazer D."/>
            <person name="Ronning C.M."/>
            <person name="Brinkac L."/>
            <person name="Nierman W.C."/>
        </authorList>
    </citation>
    <scope>NUCLEOTIDE SEQUENCE</scope>
</reference>
<gene>
    <name evidence="2" type="ORF">BPSphi6442_0055</name>
</gene>
<protein>
    <recommendedName>
        <fullName evidence="1">DUF4145 domain-containing protein</fullName>
    </recommendedName>
</protein>
<proteinExistence type="predicted"/>
<evidence type="ECO:0000259" key="1">
    <source>
        <dbReference type="Pfam" id="PF13643"/>
    </source>
</evidence>
<dbReference type="RefSeq" id="YP_001111134.1">
    <property type="nucleotide sequence ID" value="NC_009235.2"/>
</dbReference>
<evidence type="ECO:0000313" key="3">
    <source>
        <dbReference type="Proteomes" id="UP000002289"/>
    </source>
</evidence>
<organism evidence="2 3">
    <name type="scientific">Burkholderia phage phi644-2</name>
    <dbReference type="NCBI Taxonomy" id="2881400"/>
    <lineage>
        <taxon>Viruses</taxon>
        <taxon>Duplodnaviria</taxon>
        <taxon>Heunggongvirae</taxon>
        <taxon>Uroviricota</taxon>
        <taxon>Caudoviricetes</taxon>
        <taxon>Stanholtvirus</taxon>
        <taxon>Stanholtvirus sv6442</taxon>
    </lineage>
</organism>
<dbReference type="GeneID" id="4960601"/>
<name>A4JX50_9CAUD</name>
<accession>A4JX50</accession>
<keyword evidence="3" id="KW-1185">Reference proteome</keyword>
<dbReference type="KEGG" id="vg:4960601"/>
<evidence type="ECO:0000313" key="2">
    <source>
        <dbReference type="EMBL" id="ABO60854.1"/>
    </source>
</evidence>
<dbReference type="Pfam" id="PF13643">
    <property type="entry name" value="DUF4145"/>
    <property type="match status" value="1"/>
</dbReference>